<gene>
    <name evidence="3" type="ORF">FB00_01930</name>
</gene>
<dbReference type="EMBL" id="JNBQ01000001">
    <property type="protein sequence ID" value="KLN36636.1"/>
    <property type="molecule type" value="Genomic_DNA"/>
</dbReference>
<name>A0A0H2KSY5_9MICO</name>
<proteinExistence type="predicted"/>
<keyword evidence="2" id="KW-0472">Membrane</keyword>
<dbReference type="STRING" id="264251.FB00_01930"/>
<feature type="transmembrane region" description="Helical" evidence="2">
    <location>
        <begin position="476"/>
        <end position="496"/>
    </location>
</feature>
<keyword evidence="4" id="KW-1185">Reference proteome</keyword>
<keyword evidence="2" id="KW-0812">Transmembrane</keyword>
<evidence type="ECO:0000256" key="1">
    <source>
        <dbReference type="SAM" id="MobiDB-lite"/>
    </source>
</evidence>
<dbReference type="RefSeq" id="WP_047231081.1">
    <property type="nucleotide sequence ID" value="NZ_JNBQ01000001.1"/>
</dbReference>
<evidence type="ECO:0000256" key="2">
    <source>
        <dbReference type="SAM" id="Phobius"/>
    </source>
</evidence>
<feature type="region of interest" description="Disordered" evidence="1">
    <location>
        <begin position="257"/>
        <end position="280"/>
    </location>
</feature>
<feature type="transmembrane region" description="Helical" evidence="2">
    <location>
        <begin position="502"/>
        <end position="519"/>
    </location>
</feature>
<reference evidence="3 4" key="1">
    <citation type="submission" date="2014-05" db="EMBL/GenBank/DDBJ databases">
        <title>Cellulosimicrobium funkei U11 genome.</title>
        <authorList>
            <person name="Hu C."/>
            <person name="Gong Y."/>
            <person name="Wan W."/>
            <person name="Jiang M."/>
        </authorList>
    </citation>
    <scope>NUCLEOTIDE SEQUENCE [LARGE SCALE GENOMIC DNA]</scope>
    <source>
        <strain evidence="3 4">U11</strain>
    </source>
</reference>
<evidence type="ECO:0000313" key="4">
    <source>
        <dbReference type="Proteomes" id="UP000035265"/>
    </source>
</evidence>
<protein>
    <submittedName>
        <fullName evidence="3">Uncharacterized protein</fullName>
    </submittedName>
</protein>
<evidence type="ECO:0000313" key="3">
    <source>
        <dbReference type="EMBL" id="KLN36636.1"/>
    </source>
</evidence>
<keyword evidence="2" id="KW-1133">Transmembrane helix</keyword>
<accession>A0A0H2KSY5</accession>
<dbReference type="PATRIC" id="fig|264251.5.peg.398"/>
<dbReference type="Proteomes" id="UP000035265">
    <property type="component" value="Unassembled WGS sequence"/>
</dbReference>
<sequence>MSTYSYWRSDQGNMQALSDELAAQAAMARSREASLNRRLRSLEGDLSSRVEVLTRLVNALIELGEVREELALFTPARRARDAARALTRAVVAGEGDVSHLRRSPDLADVPGYWLVPAALAVAELPAGRLDAEAAQEALLRDRRRAATYLVAVCALVGQPGLAREWTPGVLDAPVLPAAGWGSADGAPEAGPERPGEAPDEVLVTTAERALWRAAAAGHLGDDGVAVVRAALAERVALLDDDAHARWRARLLEAAPALPASGDDWGSPEAGAPDGSGTRRRAAAPDALPLLRSWTAWSRAVVAGEIALAAAARGPLALGASSSVTTGDTGTVPGTAATPSGAPAPGAALLRVVGSLVNEGAPVERGLLERAELLADRVGRAPEDDGPEWDASAGALVDLLVDDARGTDPGLAALAAPLLVDDLRVASHARASELAATPAPSRALRLAGRTVTVTPADDGAALAATARSELLARPVDGVSWGVVGGVGAIAVVALVLGIAVAPAWFAVTVVAGVVAAWQWFSGEQRARDQRAAARSSAERFDAELAEARTAVAAEAERARTQREAVATVVDDLDDALADLGAPTPA</sequence>
<dbReference type="AlphaFoldDB" id="A0A0H2KSY5"/>
<organism evidence="3 4">
    <name type="scientific">Cellulosimicrobium funkei</name>
    <dbReference type="NCBI Taxonomy" id="264251"/>
    <lineage>
        <taxon>Bacteria</taxon>
        <taxon>Bacillati</taxon>
        <taxon>Actinomycetota</taxon>
        <taxon>Actinomycetes</taxon>
        <taxon>Micrococcales</taxon>
        <taxon>Promicromonosporaceae</taxon>
        <taxon>Cellulosimicrobium</taxon>
    </lineage>
</organism>
<comment type="caution">
    <text evidence="3">The sequence shown here is derived from an EMBL/GenBank/DDBJ whole genome shotgun (WGS) entry which is preliminary data.</text>
</comment>